<keyword evidence="2" id="KW-1133">Transmembrane helix</keyword>
<dbReference type="RefSeq" id="YP_009481612.1">
    <property type="nucleotide sequence ID" value="NC_037666.1"/>
</dbReference>
<evidence type="ECO:0000313" key="3">
    <source>
        <dbReference type="EMBL" id="AVK75609.1"/>
    </source>
</evidence>
<name>A0A2U7UAZ5_9VIRU</name>
<evidence type="ECO:0000256" key="2">
    <source>
        <dbReference type="SAM" id="Phobius"/>
    </source>
</evidence>
<keyword evidence="2" id="KW-0812">Transmembrane</keyword>
<dbReference type="KEGG" id="vg:36842322"/>
<keyword evidence="2" id="KW-0472">Membrane</keyword>
<protein>
    <recommendedName>
        <fullName evidence="4">Transmembrane protein</fullName>
    </recommendedName>
</protein>
<evidence type="ECO:0000256" key="1">
    <source>
        <dbReference type="SAM" id="MobiDB-lite"/>
    </source>
</evidence>
<dbReference type="EMBL" id="MG011690">
    <property type="protein sequence ID" value="AVK75609.1"/>
    <property type="molecule type" value="Genomic_DNA"/>
</dbReference>
<feature type="region of interest" description="Disordered" evidence="1">
    <location>
        <begin position="1"/>
        <end position="25"/>
    </location>
</feature>
<dbReference type="GeneID" id="36842322"/>
<reference evidence="3" key="1">
    <citation type="journal article" date="2018" name="Nat. Commun.">
        <title>Diversity and evolution of the emerging Pandoraviridae family.</title>
        <authorList>
            <person name="Legendre M."/>
            <person name="Fabre E."/>
            <person name="Poirot O."/>
            <person name="Jeudy S."/>
            <person name="Lartigue A."/>
            <person name="Alempic J.M."/>
            <person name="Beucher L."/>
            <person name="Philippe N."/>
            <person name="Bertaux L."/>
            <person name="Christo-Foroux E."/>
            <person name="Labadie K."/>
            <person name="Coute Y."/>
            <person name="Abergel C."/>
            <person name="Claverie J.M."/>
        </authorList>
    </citation>
    <scope>NUCLEOTIDE SEQUENCE [LARGE SCALE GENOMIC DNA]</scope>
    <source>
        <strain evidence="3">Neocaledonia</strain>
    </source>
</reference>
<organism evidence="3">
    <name type="scientific">Pandoravirus neocaledonia</name>
    <dbReference type="NCBI Taxonomy" id="2107708"/>
    <lineage>
        <taxon>Viruses</taxon>
        <taxon>Pandoravirus</taxon>
    </lineage>
</organism>
<proteinExistence type="predicted"/>
<gene>
    <name evidence="3" type="ORF">pneo_cds_2</name>
</gene>
<feature type="transmembrane region" description="Helical" evidence="2">
    <location>
        <begin position="81"/>
        <end position="109"/>
    </location>
</feature>
<feature type="compositionally biased region" description="Basic and acidic residues" evidence="1">
    <location>
        <begin position="61"/>
        <end position="72"/>
    </location>
</feature>
<feature type="compositionally biased region" description="Basic and acidic residues" evidence="1">
    <location>
        <begin position="42"/>
        <end position="53"/>
    </location>
</feature>
<dbReference type="Proteomes" id="UP000249287">
    <property type="component" value="Segment"/>
</dbReference>
<sequence length="170" mass="19728">MYKKSRPCPMTQRKRKNKKRHRRGQILHASTLFFSRAQLLPAEKEDKKKETHEATPPSTKDAQEAEKDKQIENSFPRDRKLFVVAFFLSVCLSGGFLEVLLFSPSLVLCGESARAPERKKLGLLVVSQCREDQRPRGLKKKTQKKCDHKRRCRQRPVSARLNKEKKSRAV</sequence>
<feature type="region of interest" description="Disordered" evidence="1">
    <location>
        <begin position="37"/>
        <end position="72"/>
    </location>
</feature>
<accession>A0A2U7UAZ5</accession>
<evidence type="ECO:0008006" key="4">
    <source>
        <dbReference type="Google" id="ProtNLM"/>
    </source>
</evidence>